<dbReference type="InterPro" id="IPR027417">
    <property type="entry name" value="P-loop_NTPase"/>
</dbReference>
<gene>
    <name evidence="3" type="ORF">BDP81DRAFT_508781</name>
</gene>
<dbReference type="GeneID" id="85480569"/>
<name>A0AAI9ZCU8_9PEZI</name>
<dbReference type="AlphaFoldDB" id="A0AAI9ZCU8"/>
<comment type="caution">
    <text evidence="3">The sequence shown here is derived from an EMBL/GenBank/DDBJ whole genome shotgun (WGS) entry which is preliminary data.</text>
</comment>
<reference evidence="3" key="1">
    <citation type="submission" date="2021-06" db="EMBL/GenBank/DDBJ databases">
        <title>Comparative genomics, transcriptomics and evolutionary studies reveal genomic signatures of adaptation to plant cell wall in hemibiotrophic fungi.</title>
        <authorList>
            <consortium name="DOE Joint Genome Institute"/>
            <person name="Baroncelli R."/>
            <person name="Diaz J.F."/>
            <person name="Benocci T."/>
            <person name="Peng M."/>
            <person name="Battaglia E."/>
            <person name="Haridas S."/>
            <person name="Andreopoulos W."/>
            <person name="Labutti K."/>
            <person name="Pangilinan J."/>
            <person name="Floch G.L."/>
            <person name="Makela M.R."/>
            <person name="Henrissat B."/>
            <person name="Grigoriev I.V."/>
            <person name="Crouch J.A."/>
            <person name="De Vries R.P."/>
            <person name="Sukno S.A."/>
            <person name="Thon M.R."/>
        </authorList>
    </citation>
    <scope>NUCLEOTIDE SEQUENCE</scope>
    <source>
        <strain evidence="3">CBS 102054</strain>
    </source>
</reference>
<dbReference type="PANTHER" id="PTHR10039:SF16">
    <property type="entry name" value="GPI INOSITOL-DEACYLASE"/>
    <property type="match status" value="1"/>
</dbReference>
<dbReference type="Gene3D" id="3.40.50.300">
    <property type="entry name" value="P-loop containing nucleotide triphosphate hydrolases"/>
    <property type="match status" value="1"/>
</dbReference>
<keyword evidence="4" id="KW-1185">Reference proteome</keyword>
<organism evidence="3 4">
    <name type="scientific">Colletotrichum phormii</name>
    <dbReference type="NCBI Taxonomy" id="359342"/>
    <lineage>
        <taxon>Eukaryota</taxon>
        <taxon>Fungi</taxon>
        <taxon>Dikarya</taxon>
        <taxon>Ascomycota</taxon>
        <taxon>Pezizomycotina</taxon>
        <taxon>Sordariomycetes</taxon>
        <taxon>Hypocreomycetidae</taxon>
        <taxon>Glomerellales</taxon>
        <taxon>Glomerellaceae</taxon>
        <taxon>Colletotrichum</taxon>
        <taxon>Colletotrichum acutatum species complex</taxon>
    </lineage>
</organism>
<sequence>MREHEPHRKHHQALCRPRRSVSWPVPYPSHRQNACRGRLNGSGEWLLKHREFIHWRGSSYSSVFWLHGIPGCGKTKLCSMVIDAIKSAEPIAYFYCTRDSRELLRGKCSAITQSLLRQTVALCPTNMIPEAVRIAYKNMKDEGFGERDLTEVECGDMLVDATKTFPSLTIVINAVDECDEDERTALIHLLKRVRDKSENLVKIFISSRDDIDIMTSLADAVDKRIRADDNIDDIGRFVYHKVGALMDLRDLKYGIRMQGLREEIINVLTSKAQGMFRWVGIQLETLKWIKLDEDLRTQFGQLPDNLNDSYQEIYDRISSAGKNAKLLSDSVFQWLMYGKET</sequence>
<evidence type="ECO:0000259" key="2">
    <source>
        <dbReference type="Pfam" id="PF24883"/>
    </source>
</evidence>
<evidence type="ECO:0000256" key="1">
    <source>
        <dbReference type="ARBA" id="ARBA00022737"/>
    </source>
</evidence>
<proteinExistence type="predicted"/>
<dbReference type="InterPro" id="IPR056884">
    <property type="entry name" value="NPHP3-like_N"/>
</dbReference>
<accession>A0AAI9ZCU8</accession>
<feature type="domain" description="Nephrocystin 3-like N-terminal" evidence="2">
    <location>
        <begin position="41"/>
        <end position="208"/>
    </location>
</feature>
<dbReference type="EMBL" id="JAHMHQ010000039">
    <property type="protein sequence ID" value="KAK1622133.1"/>
    <property type="molecule type" value="Genomic_DNA"/>
</dbReference>
<feature type="non-terminal residue" evidence="3">
    <location>
        <position position="341"/>
    </location>
</feature>
<evidence type="ECO:0000313" key="3">
    <source>
        <dbReference type="EMBL" id="KAK1622133.1"/>
    </source>
</evidence>
<evidence type="ECO:0000313" key="4">
    <source>
        <dbReference type="Proteomes" id="UP001243989"/>
    </source>
</evidence>
<keyword evidence="1" id="KW-0677">Repeat</keyword>
<dbReference type="PANTHER" id="PTHR10039">
    <property type="entry name" value="AMELOGENIN"/>
    <property type="match status" value="1"/>
</dbReference>
<dbReference type="Pfam" id="PF24883">
    <property type="entry name" value="NPHP3_N"/>
    <property type="match status" value="1"/>
</dbReference>
<dbReference type="SUPFAM" id="SSF52540">
    <property type="entry name" value="P-loop containing nucleoside triphosphate hydrolases"/>
    <property type="match status" value="1"/>
</dbReference>
<protein>
    <recommendedName>
        <fullName evidence="2">Nephrocystin 3-like N-terminal domain-containing protein</fullName>
    </recommendedName>
</protein>
<dbReference type="Proteomes" id="UP001243989">
    <property type="component" value="Unassembled WGS sequence"/>
</dbReference>
<dbReference type="RefSeq" id="XP_060438128.1">
    <property type="nucleotide sequence ID" value="XM_060595707.1"/>
</dbReference>